<comment type="caution">
    <text evidence="15">The sequence shown here is derived from an EMBL/GenBank/DDBJ whole genome shotgun (WGS) entry which is preliminary data.</text>
</comment>
<gene>
    <name evidence="8 15" type="primary">dnaA</name>
    <name evidence="15" type="ORF">F0357_10155</name>
</gene>
<evidence type="ECO:0000313" key="16">
    <source>
        <dbReference type="Proteomes" id="UP000332515"/>
    </source>
</evidence>
<comment type="domain">
    <text evidence="8">Domain I is involved in oligomerization and binding regulators, domain II is flexibile and of varying length in different bacteria, domain III forms the AAA+ region, while domain IV binds dsDNA.</text>
</comment>
<dbReference type="InterPro" id="IPR001957">
    <property type="entry name" value="Chromosome_initiator_DnaA"/>
</dbReference>
<feature type="binding site" evidence="8">
    <location>
        <position position="231"/>
    </location>
    <ligand>
        <name>ATP</name>
        <dbReference type="ChEBI" id="CHEBI:30616"/>
    </ligand>
</feature>
<keyword evidence="7 8" id="KW-0238">DNA-binding</keyword>
<dbReference type="SMART" id="SM00382">
    <property type="entry name" value="AAA"/>
    <property type="match status" value="1"/>
</dbReference>
<evidence type="ECO:0000313" key="15">
    <source>
        <dbReference type="EMBL" id="MQT13005.1"/>
    </source>
</evidence>
<feature type="compositionally biased region" description="Low complexity" evidence="12">
    <location>
        <begin position="134"/>
        <end position="149"/>
    </location>
</feature>
<evidence type="ECO:0000256" key="4">
    <source>
        <dbReference type="ARBA" id="ARBA00022741"/>
    </source>
</evidence>
<dbReference type="InterPro" id="IPR013317">
    <property type="entry name" value="DnaA_dom"/>
</dbReference>
<accession>A0A6A7Y2R9</accession>
<evidence type="ECO:0000256" key="7">
    <source>
        <dbReference type="ARBA" id="ARBA00023125"/>
    </source>
</evidence>
<feature type="region of interest" description="Domain IV, binds dsDNA" evidence="8">
    <location>
        <begin position="405"/>
        <end position="525"/>
    </location>
</feature>
<keyword evidence="6 8" id="KW-0446">Lipid-binding</keyword>
<feature type="compositionally biased region" description="Polar residues" evidence="12">
    <location>
        <begin position="1"/>
        <end position="16"/>
    </location>
</feature>
<dbReference type="Pfam" id="PF00308">
    <property type="entry name" value="Bac_DnaA"/>
    <property type="match status" value="1"/>
</dbReference>
<evidence type="ECO:0000256" key="2">
    <source>
        <dbReference type="ARBA" id="ARBA00022490"/>
    </source>
</evidence>
<feature type="binding site" evidence="8">
    <location>
        <position position="229"/>
    </location>
    <ligand>
        <name>ATP</name>
        <dbReference type="ChEBI" id="CHEBI:30616"/>
    </ligand>
</feature>
<feature type="binding site" evidence="8">
    <location>
        <position position="232"/>
    </location>
    <ligand>
        <name>ATP</name>
        <dbReference type="ChEBI" id="CHEBI:30616"/>
    </ligand>
</feature>
<feature type="domain" description="Chromosomal replication initiator DnaA C-terminal" evidence="14">
    <location>
        <begin position="433"/>
        <end position="502"/>
    </location>
</feature>
<feature type="domain" description="AAA+ ATPase" evidence="13">
    <location>
        <begin position="218"/>
        <end position="340"/>
    </location>
</feature>
<dbReference type="AlphaFoldDB" id="A0A6A7Y2R9"/>
<dbReference type="HAMAP" id="MF_00377">
    <property type="entry name" value="DnaA_bact"/>
    <property type="match status" value="1"/>
</dbReference>
<dbReference type="GO" id="GO:0006270">
    <property type="term" value="P:DNA replication initiation"/>
    <property type="evidence" value="ECO:0007669"/>
    <property type="project" value="UniProtKB-UniRule"/>
</dbReference>
<dbReference type="GO" id="GO:0005737">
    <property type="term" value="C:cytoplasm"/>
    <property type="evidence" value="ECO:0007669"/>
    <property type="project" value="UniProtKB-SubCell"/>
</dbReference>
<keyword evidence="16" id="KW-1185">Reference proteome</keyword>
<evidence type="ECO:0000259" key="13">
    <source>
        <dbReference type="SMART" id="SM00382"/>
    </source>
</evidence>
<dbReference type="NCBIfam" id="TIGR00362">
    <property type="entry name" value="DnaA"/>
    <property type="match status" value="1"/>
</dbReference>
<organism evidence="15 16">
    <name type="scientific">Segnochrobactrum spirostomi</name>
    <dbReference type="NCBI Taxonomy" id="2608987"/>
    <lineage>
        <taxon>Bacteria</taxon>
        <taxon>Pseudomonadati</taxon>
        <taxon>Pseudomonadota</taxon>
        <taxon>Alphaproteobacteria</taxon>
        <taxon>Hyphomicrobiales</taxon>
        <taxon>Segnochrobactraceae</taxon>
        <taxon>Segnochrobactrum</taxon>
    </lineage>
</organism>
<dbReference type="GO" id="GO:0003688">
    <property type="term" value="F:DNA replication origin binding"/>
    <property type="evidence" value="ECO:0007669"/>
    <property type="project" value="UniProtKB-UniRule"/>
</dbReference>
<dbReference type="PRINTS" id="PR00051">
    <property type="entry name" value="DNAA"/>
</dbReference>
<dbReference type="InterPro" id="IPR010921">
    <property type="entry name" value="Trp_repressor/repl_initiator"/>
</dbReference>
<protein>
    <recommendedName>
        <fullName evidence="8 9">Chromosomal replication initiator protein DnaA</fullName>
    </recommendedName>
</protein>
<dbReference type="InterPro" id="IPR027417">
    <property type="entry name" value="P-loop_NTPase"/>
</dbReference>
<feature type="region of interest" description="Disordered" evidence="12">
    <location>
        <begin position="1"/>
        <end position="22"/>
    </location>
</feature>
<feature type="binding site" evidence="8">
    <location>
        <position position="233"/>
    </location>
    <ligand>
        <name>ATP</name>
        <dbReference type="ChEBI" id="CHEBI:30616"/>
    </ligand>
</feature>
<dbReference type="InterPro" id="IPR013159">
    <property type="entry name" value="DnaA_C"/>
</dbReference>
<evidence type="ECO:0000259" key="14">
    <source>
        <dbReference type="SMART" id="SM00760"/>
    </source>
</evidence>
<dbReference type="Gene3D" id="1.10.1750.10">
    <property type="match status" value="1"/>
</dbReference>
<dbReference type="InterPro" id="IPR024633">
    <property type="entry name" value="DnaA_N_dom"/>
</dbReference>
<sequence>MTAQGVAQAAQHNEGSSIDVPTDGDWARVRGRLKSEYGEDVFSSWFARVDLEGFENGVLRMSVPTRFLKTWIQSHYGDRLVALWQDEVPAVRRLDLSVRTAARPRAVCEAAAPVQVAGPHVAVAGAVVAQAATTPRAAASPARATATQAPVTRPSAPQTSRPRHAAPAARSDGEAGAFVGSPLDPRFTLSTFVEGRANALALAAARQVATAKPGEVAAFNPLYIHAPVGFGKTHLLHAIAAEAGRVGGRRVLYLTAEHFVFRFVAALQAQAAIAFKESLRDIDLLLIDDLQFLHGDRTQEEFCHILNVLIDGARQVVIAADRPAVELSTLDQRVRSRLGGGLTIEIGAADPELRRAVVAQRFAAQRQTYPNLSVPEAVIDFVAHSVCTNGRDLDGAVNRLVAHNQLTGAPITVEMAETALRDLVKAREARRVRIEDIQRIVSRHYNVSKADLVSARRTQAIVRPRQIAMYLAKVLTPRSLPEIGRQFGGRDHTTVLHAVRKIEELSRTDARTADEIETLKRLLDE</sequence>
<dbReference type="InterPro" id="IPR038454">
    <property type="entry name" value="DnaA_N_sf"/>
</dbReference>
<dbReference type="GO" id="GO:0005524">
    <property type="term" value="F:ATP binding"/>
    <property type="evidence" value="ECO:0007669"/>
    <property type="project" value="UniProtKB-UniRule"/>
</dbReference>
<keyword evidence="4 8" id="KW-0547">Nucleotide-binding</keyword>
<dbReference type="SMART" id="SM00760">
    <property type="entry name" value="Bac_DnaA_C"/>
    <property type="match status" value="1"/>
</dbReference>
<reference evidence="15 16" key="1">
    <citation type="submission" date="2019-09" db="EMBL/GenBank/DDBJ databases">
        <title>Segnochrobactrum spirostomi gen. nov., sp. nov., isolated from the ciliate Spirostomum cf. yagiui and description of a novel family, Segnochrobactraceae fam. nov. within the order Rhizobiales of the class Alphaproteobacteria.</title>
        <authorList>
            <person name="Akter S."/>
            <person name="Shazib S.U.A."/>
            <person name="Shin M.K."/>
        </authorList>
    </citation>
    <scope>NUCLEOTIDE SEQUENCE [LARGE SCALE GENOMIC DNA]</scope>
    <source>
        <strain evidence="15 16">Sp-1</strain>
    </source>
</reference>
<dbReference type="Pfam" id="PF08299">
    <property type="entry name" value="Bac_DnaA_C"/>
    <property type="match status" value="1"/>
</dbReference>
<keyword evidence="5 8" id="KW-0067">ATP-binding</keyword>
<dbReference type="GO" id="GO:0008289">
    <property type="term" value="F:lipid binding"/>
    <property type="evidence" value="ECO:0007669"/>
    <property type="project" value="UniProtKB-KW"/>
</dbReference>
<dbReference type="SUPFAM" id="SSF52540">
    <property type="entry name" value="P-loop containing nucleoside triphosphate hydrolases"/>
    <property type="match status" value="1"/>
</dbReference>
<name>A0A6A7Y2R9_9HYPH</name>
<feature type="region of interest" description="Disordered" evidence="12">
    <location>
        <begin position="134"/>
        <end position="177"/>
    </location>
</feature>
<evidence type="ECO:0000256" key="8">
    <source>
        <dbReference type="HAMAP-Rule" id="MF_00377"/>
    </source>
</evidence>
<keyword evidence="3 8" id="KW-0235">DNA replication</keyword>
<feature type="region of interest" description="Domain I, interacts with DnaA modulators" evidence="8">
    <location>
        <begin position="1"/>
        <end position="132"/>
    </location>
</feature>
<comment type="caution">
    <text evidence="8">Lacks conserved residue(s) required for the propagation of feature annotation.</text>
</comment>
<dbReference type="EMBL" id="VWNA01000001">
    <property type="protein sequence ID" value="MQT13005.1"/>
    <property type="molecule type" value="Genomic_DNA"/>
</dbReference>
<evidence type="ECO:0000256" key="12">
    <source>
        <dbReference type="SAM" id="MobiDB-lite"/>
    </source>
</evidence>
<comment type="similarity">
    <text evidence="1 8 11">Belongs to the DnaA family.</text>
</comment>
<comment type="subcellular location">
    <subcellularLocation>
        <location evidence="8">Cytoplasm</location>
    </subcellularLocation>
</comment>
<evidence type="ECO:0000256" key="5">
    <source>
        <dbReference type="ARBA" id="ARBA00022840"/>
    </source>
</evidence>
<dbReference type="Gene3D" id="1.10.8.60">
    <property type="match status" value="1"/>
</dbReference>
<dbReference type="PANTHER" id="PTHR30050:SF2">
    <property type="entry name" value="CHROMOSOMAL REPLICATION INITIATOR PROTEIN DNAA"/>
    <property type="match status" value="1"/>
</dbReference>
<evidence type="ECO:0000256" key="11">
    <source>
        <dbReference type="RuleBase" id="RU004227"/>
    </source>
</evidence>
<proteinExistence type="inferred from homology"/>
<evidence type="ECO:0000256" key="10">
    <source>
        <dbReference type="RuleBase" id="RU000577"/>
    </source>
</evidence>
<keyword evidence="2 8" id="KW-0963">Cytoplasm</keyword>
<dbReference type="CDD" id="cd06571">
    <property type="entry name" value="Bac_DnaA_C"/>
    <property type="match status" value="1"/>
</dbReference>
<evidence type="ECO:0000256" key="9">
    <source>
        <dbReference type="NCBIfam" id="TIGR00362"/>
    </source>
</evidence>
<dbReference type="GO" id="GO:0006275">
    <property type="term" value="P:regulation of DNA replication"/>
    <property type="evidence" value="ECO:0007669"/>
    <property type="project" value="UniProtKB-UniRule"/>
</dbReference>
<comment type="function">
    <text evidence="8 10">Plays an essential role in the initiation and regulation of chromosomal replication. ATP-DnaA binds to the origin of replication (oriC) to initiate formation of the DNA replication initiation complex once per cell cycle. Binds the DnaA box (a 9 base pair repeat at the origin) and separates the double-stranded (ds)DNA. Forms a right-handed helical filament on oriC DNA; dsDNA binds to the exterior of the filament while single-stranded (ss)DNA is stabiized in the filament's interior. The ATP-DnaA-oriC complex binds and stabilizes one strand of the AT-rich DNA unwinding element (DUE), permitting loading of DNA polymerase. After initiation quickly degrades to an ADP-DnaA complex that is not apt for DNA replication. Binds acidic phospholipids.</text>
</comment>
<dbReference type="InterPro" id="IPR018312">
    <property type="entry name" value="Chromosome_initiator_DnaA_CS"/>
</dbReference>
<dbReference type="Gene3D" id="3.40.50.300">
    <property type="entry name" value="P-loop containing nucleotide triphosphate hydrolases"/>
    <property type="match status" value="1"/>
</dbReference>
<dbReference type="InterPro" id="IPR003593">
    <property type="entry name" value="AAA+_ATPase"/>
</dbReference>
<dbReference type="Gene3D" id="3.30.300.180">
    <property type="match status" value="1"/>
</dbReference>
<dbReference type="Pfam" id="PF11638">
    <property type="entry name" value="DnaA_N"/>
    <property type="match status" value="1"/>
</dbReference>
<dbReference type="Proteomes" id="UP000332515">
    <property type="component" value="Unassembled WGS sequence"/>
</dbReference>
<comment type="subunit">
    <text evidence="8">Oligomerizes as a right-handed, spiral filament on DNA at oriC.</text>
</comment>
<evidence type="ECO:0000256" key="3">
    <source>
        <dbReference type="ARBA" id="ARBA00022705"/>
    </source>
</evidence>
<dbReference type="InterPro" id="IPR020591">
    <property type="entry name" value="Chromosome_initiator_DnaA-like"/>
</dbReference>
<dbReference type="GO" id="GO:0005886">
    <property type="term" value="C:plasma membrane"/>
    <property type="evidence" value="ECO:0007669"/>
    <property type="project" value="TreeGrafter"/>
</dbReference>
<dbReference type="PROSITE" id="PS01008">
    <property type="entry name" value="DNAA"/>
    <property type="match status" value="1"/>
</dbReference>
<dbReference type="PANTHER" id="PTHR30050">
    <property type="entry name" value="CHROMOSOMAL REPLICATION INITIATOR PROTEIN DNAA"/>
    <property type="match status" value="1"/>
</dbReference>
<evidence type="ECO:0000256" key="1">
    <source>
        <dbReference type="ARBA" id="ARBA00006583"/>
    </source>
</evidence>
<dbReference type="SUPFAM" id="SSF48295">
    <property type="entry name" value="TrpR-like"/>
    <property type="match status" value="1"/>
</dbReference>
<evidence type="ECO:0000256" key="6">
    <source>
        <dbReference type="ARBA" id="ARBA00023121"/>
    </source>
</evidence>